<dbReference type="InterPro" id="IPR001107">
    <property type="entry name" value="Band_7"/>
</dbReference>
<name>A0A7S1GCF4_9STRA</name>
<dbReference type="GO" id="GO:0015485">
    <property type="term" value="F:cholesterol binding"/>
    <property type="evidence" value="ECO:0007669"/>
    <property type="project" value="TreeGrafter"/>
</dbReference>
<evidence type="ECO:0000256" key="10">
    <source>
        <dbReference type="SAM" id="SignalP"/>
    </source>
</evidence>
<comment type="similarity">
    <text evidence="2">Belongs to the band 7/mec-2 family.</text>
</comment>
<dbReference type="InterPro" id="IPR033294">
    <property type="entry name" value="Erlin1/2"/>
</dbReference>
<evidence type="ECO:0000259" key="11">
    <source>
        <dbReference type="SMART" id="SM00244"/>
    </source>
</evidence>
<keyword evidence="8" id="KW-0325">Glycoprotein</keyword>
<gene>
    <name evidence="12" type="ORF">BSP0115_LOCUS13145</name>
</gene>
<dbReference type="InterPro" id="IPR036013">
    <property type="entry name" value="Band_7/SPFH_dom_sf"/>
</dbReference>
<evidence type="ECO:0000256" key="1">
    <source>
        <dbReference type="ARBA" id="ARBA00004648"/>
    </source>
</evidence>
<dbReference type="GO" id="GO:0005789">
    <property type="term" value="C:endoplasmic reticulum membrane"/>
    <property type="evidence" value="ECO:0007669"/>
    <property type="project" value="UniProtKB-SubCell"/>
</dbReference>
<accession>A0A7S1GCF4</accession>
<evidence type="ECO:0000256" key="3">
    <source>
        <dbReference type="ARBA" id="ARBA00022692"/>
    </source>
</evidence>
<dbReference type="PANTHER" id="PTHR15351">
    <property type="entry name" value="ERLIN (ER LIPID RAFT ASSOCIATED PROTEIN) HOMOLOG"/>
    <property type="match status" value="1"/>
</dbReference>
<feature type="signal peptide" evidence="10">
    <location>
        <begin position="1"/>
        <end position="22"/>
    </location>
</feature>
<dbReference type="Pfam" id="PF01145">
    <property type="entry name" value="Band_7"/>
    <property type="match status" value="1"/>
</dbReference>
<keyword evidence="9" id="KW-0175">Coiled coil</keyword>
<protein>
    <recommendedName>
        <fullName evidence="11">Band 7 domain-containing protein</fullName>
    </recommendedName>
</protein>
<keyword evidence="3" id="KW-0812">Transmembrane</keyword>
<dbReference type="PANTHER" id="PTHR15351:SF3">
    <property type="entry name" value="ERLIN"/>
    <property type="match status" value="1"/>
</dbReference>
<evidence type="ECO:0000256" key="5">
    <source>
        <dbReference type="ARBA" id="ARBA00022968"/>
    </source>
</evidence>
<comment type="subcellular location">
    <subcellularLocation>
        <location evidence="1">Endoplasmic reticulum membrane</location>
        <topology evidence="1">Single-pass type II membrane protein</topology>
    </subcellularLocation>
</comment>
<dbReference type="SUPFAM" id="SSF117892">
    <property type="entry name" value="Band 7/SPFH domain"/>
    <property type="match status" value="1"/>
</dbReference>
<dbReference type="CDD" id="cd03406">
    <property type="entry name" value="SPFH_like_u3"/>
    <property type="match status" value="1"/>
</dbReference>
<keyword evidence="10" id="KW-0732">Signal</keyword>
<keyword evidence="6" id="KW-1133">Transmembrane helix</keyword>
<proteinExistence type="inferred from homology"/>
<reference evidence="12" key="1">
    <citation type="submission" date="2021-01" db="EMBL/GenBank/DDBJ databases">
        <authorList>
            <person name="Corre E."/>
            <person name="Pelletier E."/>
            <person name="Niang G."/>
            <person name="Scheremetjew M."/>
            <person name="Finn R."/>
            <person name="Kale V."/>
            <person name="Holt S."/>
            <person name="Cochrane G."/>
            <person name="Meng A."/>
            <person name="Brown T."/>
            <person name="Cohen L."/>
        </authorList>
    </citation>
    <scope>NUCLEOTIDE SEQUENCE</scope>
    <source>
        <strain evidence="12">Ms1</strain>
    </source>
</reference>
<dbReference type="SMART" id="SM00244">
    <property type="entry name" value="PHB"/>
    <property type="match status" value="1"/>
</dbReference>
<evidence type="ECO:0000256" key="7">
    <source>
        <dbReference type="ARBA" id="ARBA00023136"/>
    </source>
</evidence>
<evidence type="ECO:0000256" key="4">
    <source>
        <dbReference type="ARBA" id="ARBA00022824"/>
    </source>
</evidence>
<organism evidence="12">
    <name type="scientific">Bicosoecida sp. CB-2014</name>
    <dbReference type="NCBI Taxonomy" id="1486930"/>
    <lineage>
        <taxon>Eukaryota</taxon>
        <taxon>Sar</taxon>
        <taxon>Stramenopiles</taxon>
        <taxon>Bigyra</taxon>
        <taxon>Opalozoa</taxon>
        <taxon>Bicosoecida</taxon>
    </lineage>
</organism>
<keyword evidence="4" id="KW-0256">Endoplasmic reticulum</keyword>
<evidence type="ECO:0000256" key="9">
    <source>
        <dbReference type="SAM" id="Coils"/>
    </source>
</evidence>
<feature type="domain" description="Band 7" evidence="11">
    <location>
        <begin position="24"/>
        <end position="190"/>
    </location>
</feature>
<sequence>MPETGAMVAAGVAAALVAAVLGGAGLHSVTEGHVGLYWRGGALLNTVSEPGFHLKLPLVTSFAEVQVTLQTDQVQGIPCGTSGGVLVTFDRVEVVNRLRPELARETVANYSVHYDRLWIFDRVHHEINQFCSSHTLQEVYISLFDQLDERIAEALQQGCNAMAPGVEIIAVRVTKPRLPDALLRNYELVEAERTKLLIARETQRVVEAEQETERLKATISAQKVADVSRINMAREIEEKEASQRVAAIEDSMHLSRERAIADAESYKLTSEAEANTKRLTDEFLEWQRIQAFGNSSKVYFGSEIPSMYVDRTQQLPAGGR</sequence>
<evidence type="ECO:0000256" key="2">
    <source>
        <dbReference type="ARBA" id="ARBA00008164"/>
    </source>
</evidence>
<dbReference type="EMBL" id="HBFS01019605">
    <property type="protein sequence ID" value="CAD8919883.1"/>
    <property type="molecule type" value="Transcribed_RNA"/>
</dbReference>
<evidence type="ECO:0000256" key="8">
    <source>
        <dbReference type="ARBA" id="ARBA00023180"/>
    </source>
</evidence>
<dbReference type="GO" id="GO:0032933">
    <property type="term" value="P:SREBP signaling pathway"/>
    <property type="evidence" value="ECO:0007669"/>
    <property type="project" value="TreeGrafter"/>
</dbReference>
<dbReference type="AlphaFoldDB" id="A0A7S1GCF4"/>
<keyword evidence="7" id="KW-0472">Membrane</keyword>
<keyword evidence="5" id="KW-0735">Signal-anchor</keyword>
<evidence type="ECO:0000256" key="6">
    <source>
        <dbReference type="ARBA" id="ARBA00022989"/>
    </source>
</evidence>
<feature type="coiled-coil region" evidence="9">
    <location>
        <begin position="191"/>
        <end position="218"/>
    </location>
</feature>
<dbReference type="GO" id="GO:0031625">
    <property type="term" value="F:ubiquitin protein ligase binding"/>
    <property type="evidence" value="ECO:0007669"/>
    <property type="project" value="InterPro"/>
</dbReference>
<evidence type="ECO:0000313" key="12">
    <source>
        <dbReference type="EMBL" id="CAD8919883.1"/>
    </source>
</evidence>
<feature type="chain" id="PRO_5030907324" description="Band 7 domain-containing protein" evidence="10">
    <location>
        <begin position="23"/>
        <end position="320"/>
    </location>
</feature>